<evidence type="ECO:0000313" key="2">
    <source>
        <dbReference type="EMBL" id="CAA0128972.1"/>
    </source>
</evidence>
<feature type="domain" description="Ribbon-helix-helix" evidence="1">
    <location>
        <begin position="14"/>
        <end position="75"/>
    </location>
</feature>
<evidence type="ECO:0000259" key="1">
    <source>
        <dbReference type="Pfam" id="PF13467"/>
    </source>
</evidence>
<sequence length="89" mass="9447">MIAVNPHAFTSGVAKRSVVIGGHKTSVSLEDEFWTELRAIAARRRMTLGDLIALVDVNRASTNLSSSLRLFVLQEVKALSGAPAGAVLS</sequence>
<dbReference type="EMBL" id="CACSAS010000017">
    <property type="protein sequence ID" value="CAA0128972.1"/>
    <property type="molecule type" value="Genomic_DNA"/>
</dbReference>
<reference evidence="2 3" key="1">
    <citation type="submission" date="2019-12" db="EMBL/GenBank/DDBJ databases">
        <authorList>
            <person name="Reyes-Prieto M."/>
        </authorList>
    </citation>
    <scope>NUCLEOTIDE SEQUENCE [LARGE SCALE GENOMIC DNA]</scope>
    <source>
        <strain evidence="2">HF14-78462</strain>
    </source>
</reference>
<dbReference type="Proteomes" id="UP000433050">
    <property type="component" value="Unassembled WGS sequence"/>
</dbReference>
<dbReference type="InterPro" id="IPR027373">
    <property type="entry name" value="RHH_dom"/>
</dbReference>
<evidence type="ECO:0000313" key="3">
    <source>
        <dbReference type="Proteomes" id="UP000433050"/>
    </source>
</evidence>
<dbReference type="Pfam" id="PF13467">
    <property type="entry name" value="RHH_4"/>
    <property type="match status" value="1"/>
</dbReference>
<proteinExistence type="predicted"/>
<dbReference type="InterPro" id="IPR038268">
    <property type="entry name" value="RHH_sf"/>
</dbReference>
<protein>
    <recommendedName>
        <fullName evidence="1">Ribbon-helix-helix domain-containing protein</fullName>
    </recommendedName>
</protein>
<dbReference type="Gene3D" id="1.10.3990.20">
    <property type="entry name" value="protein bp1543"/>
    <property type="match status" value="1"/>
</dbReference>
<keyword evidence="3" id="KW-1185">Reference proteome</keyword>
<gene>
    <name evidence="2" type="ORF">STARVERO_04393</name>
</gene>
<accession>A0A5S9R5I0</accession>
<organism evidence="2 3">
    <name type="scientific">Starkeya nomas</name>
    <dbReference type="NCBI Taxonomy" id="2666134"/>
    <lineage>
        <taxon>Bacteria</taxon>
        <taxon>Pseudomonadati</taxon>
        <taxon>Pseudomonadota</taxon>
        <taxon>Alphaproteobacteria</taxon>
        <taxon>Hyphomicrobiales</taxon>
        <taxon>Xanthobacteraceae</taxon>
        <taxon>Starkeya</taxon>
    </lineage>
</organism>
<dbReference type="RefSeq" id="WP_159602115.1">
    <property type="nucleotide sequence ID" value="NZ_CACSAS010000017.1"/>
</dbReference>
<name>A0A5S9R5I0_9HYPH</name>
<dbReference type="AlphaFoldDB" id="A0A5S9R5I0"/>